<gene>
    <name evidence="2" type="primary">ABSGL_02397.1 scaffold 3418</name>
</gene>
<keyword evidence="3" id="KW-1185">Reference proteome</keyword>
<dbReference type="EMBL" id="LT551491">
    <property type="protein sequence ID" value="SAL96944.1"/>
    <property type="molecule type" value="Genomic_DNA"/>
</dbReference>
<feature type="compositionally biased region" description="Low complexity" evidence="1">
    <location>
        <begin position="95"/>
        <end position="125"/>
    </location>
</feature>
<evidence type="ECO:0000313" key="3">
    <source>
        <dbReference type="Proteomes" id="UP000078561"/>
    </source>
</evidence>
<dbReference type="AlphaFoldDB" id="A0A163J3G1"/>
<evidence type="ECO:0000313" key="2">
    <source>
        <dbReference type="EMBL" id="SAL96944.1"/>
    </source>
</evidence>
<feature type="non-terminal residue" evidence="2">
    <location>
        <position position="1"/>
    </location>
</feature>
<evidence type="ECO:0000256" key="1">
    <source>
        <dbReference type="SAM" id="MobiDB-lite"/>
    </source>
</evidence>
<proteinExistence type="predicted"/>
<reference evidence="2" key="1">
    <citation type="submission" date="2016-04" db="EMBL/GenBank/DDBJ databases">
        <authorList>
            <person name="Evans L.H."/>
            <person name="Alamgir A."/>
            <person name="Owens N."/>
            <person name="Weber N.D."/>
            <person name="Virtaneva K."/>
            <person name="Barbian K."/>
            <person name="Babar A."/>
            <person name="Rosenke K."/>
        </authorList>
    </citation>
    <scope>NUCLEOTIDE SEQUENCE [LARGE SCALE GENOMIC DNA]</scope>
    <source>
        <strain evidence="2">CBS 101.48</strain>
    </source>
</reference>
<accession>A0A163J3G1</accession>
<name>A0A163J3G1_ABSGL</name>
<protein>
    <submittedName>
        <fullName evidence="2">Uncharacterized protein</fullName>
    </submittedName>
</protein>
<feature type="compositionally biased region" description="Basic and acidic residues" evidence="1">
    <location>
        <begin position="82"/>
        <end position="92"/>
    </location>
</feature>
<dbReference type="InParanoid" id="A0A163J3G1"/>
<sequence>SIGYDTAVEDSVGFGSILIKALSNHPDLVKQVRATYASTDVAHRPVFNVAYVARVVPLLYVENGQDDVEERSGCQQRRQEHRGKPYHDDKRNNNHHNSNYHNNNHNNNNGHNKNGHNKNGNNSNGGRSGNGKHPFHMKVNKCRHCNVKYLIDISQIDNDTKG</sequence>
<organism evidence="2">
    <name type="scientific">Absidia glauca</name>
    <name type="common">Pin mould</name>
    <dbReference type="NCBI Taxonomy" id="4829"/>
    <lineage>
        <taxon>Eukaryota</taxon>
        <taxon>Fungi</taxon>
        <taxon>Fungi incertae sedis</taxon>
        <taxon>Mucoromycota</taxon>
        <taxon>Mucoromycotina</taxon>
        <taxon>Mucoromycetes</taxon>
        <taxon>Mucorales</taxon>
        <taxon>Cunninghamellaceae</taxon>
        <taxon>Absidia</taxon>
    </lineage>
</organism>
<feature type="region of interest" description="Disordered" evidence="1">
    <location>
        <begin position="67"/>
        <end position="137"/>
    </location>
</feature>
<dbReference type="Proteomes" id="UP000078561">
    <property type="component" value="Unassembled WGS sequence"/>
</dbReference>